<evidence type="ECO:0000313" key="2">
    <source>
        <dbReference type="EMBL" id="ANY81281.1"/>
    </source>
</evidence>
<reference evidence="2" key="1">
    <citation type="submission" date="2016-07" db="EMBL/GenBank/DDBJ databases">
        <title>Microvirga ossetica sp. nov. a new species of rhizobia isolated from root nodules of the legume species Vicia alpestris Steven originated from North Ossetia region in the Caucasus.</title>
        <authorList>
            <person name="Safronova V.I."/>
            <person name="Kuznetsova I.G."/>
            <person name="Sazanova A.L."/>
            <person name="Belimov A."/>
            <person name="Andronov E."/>
            <person name="Osledkin Y.S."/>
            <person name="Onishchuk O.P."/>
            <person name="Kurchak O.N."/>
            <person name="Shaposhnikov A.I."/>
            <person name="Willems A."/>
            <person name="Tikhonovich I.A."/>
        </authorList>
    </citation>
    <scope>NUCLEOTIDE SEQUENCE [LARGE SCALE GENOMIC DNA]</scope>
    <source>
        <strain evidence="2">V5/3M</strain>
    </source>
</reference>
<protein>
    <submittedName>
        <fullName evidence="2">Uncharacterized protein</fullName>
    </submittedName>
</protein>
<dbReference type="RefSeq" id="WP_099512343.1">
    <property type="nucleotide sequence ID" value="NZ_CP016616.1"/>
</dbReference>
<dbReference type="EMBL" id="CP016616">
    <property type="protein sequence ID" value="ANY81281.1"/>
    <property type="molecule type" value="Genomic_DNA"/>
</dbReference>
<name>A0A1B2EMU7_9HYPH</name>
<organism evidence="2">
    <name type="scientific">Microvirga ossetica</name>
    <dbReference type="NCBI Taxonomy" id="1882682"/>
    <lineage>
        <taxon>Bacteria</taxon>
        <taxon>Pseudomonadati</taxon>
        <taxon>Pseudomonadota</taxon>
        <taxon>Alphaproteobacteria</taxon>
        <taxon>Hyphomicrobiales</taxon>
        <taxon>Methylobacteriaceae</taxon>
        <taxon>Microvirga</taxon>
    </lineage>
</organism>
<dbReference type="OrthoDB" id="9244381at2"/>
<sequence>MGPFTIDHTLIATLERLAQSGSSDEVLVTRVQSEVPQASRLEVARAALYIATDPTPTSSERTERMYSLSRKLRRAA</sequence>
<accession>A0A1B2EMU7</accession>
<gene>
    <name evidence="2" type="ORF">BB934_26215</name>
</gene>
<dbReference type="AlphaFoldDB" id="A0A1B2EMU7"/>
<evidence type="ECO:0000256" key="1">
    <source>
        <dbReference type="SAM" id="MobiDB-lite"/>
    </source>
</evidence>
<proteinExistence type="predicted"/>
<feature type="region of interest" description="Disordered" evidence="1">
    <location>
        <begin position="54"/>
        <end position="76"/>
    </location>
</feature>
<dbReference type="KEGG" id="moc:BB934_26215"/>